<sequence>MIKFRYNHDKNSKLLHERGVSFEEIVQSIEDGNLLDIKLHHNHRKHAGQKILYVRMIDLSICCAVCRRR</sequence>
<proteinExistence type="predicted"/>
<reference evidence="1 2" key="1">
    <citation type="journal article" date="2024" name="Microbiol. Immunol.">
        <title>Discovery of a novel spotted fever group Rickettsia, 'Candidatus Rickettsia kedanie,' in unfed larval chigger mites, Leptotrombidium scutellare.</title>
        <authorList>
            <person name="Ogawa M."/>
            <person name="Matsutani M."/>
            <person name="Katayama T."/>
            <person name="Takada N."/>
            <person name="Noda S."/>
            <person name="Takahashi M."/>
            <person name="Kageyama D."/>
            <person name="Hanaoka N."/>
            <person name="Ebihara H."/>
        </authorList>
    </citation>
    <scope>NUCLEOTIDE SEQUENCE [LARGE SCALE GENOMIC DNA]</scope>
    <source>
        <strain evidence="1 2">KNCP2-13</strain>
    </source>
</reference>
<evidence type="ECO:0000313" key="2">
    <source>
        <dbReference type="Proteomes" id="UP001628124"/>
    </source>
</evidence>
<protein>
    <recommendedName>
        <fullName evidence="3">DUF4258 domain-containing protein</fullName>
    </recommendedName>
</protein>
<accession>A0ABP9TU05</accession>
<evidence type="ECO:0000313" key="1">
    <source>
        <dbReference type="EMBL" id="GAA5252366.1"/>
    </source>
</evidence>
<dbReference type="Proteomes" id="UP001628124">
    <property type="component" value="Unassembled WGS sequence"/>
</dbReference>
<keyword evidence="2" id="KW-1185">Reference proteome</keyword>
<name>A0ABP9TU05_9RICK</name>
<comment type="caution">
    <text evidence="1">The sequence shown here is derived from an EMBL/GenBank/DDBJ whole genome shotgun (WGS) entry which is preliminary data.</text>
</comment>
<dbReference type="EMBL" id="BAABMM010000026">
    <property type="protein sequence ID" value="GAA5252366.1"/>
    <property type="molecule type" value="Genomic_DNA"/>
</dbReference>
<gene>
    <name evidence="1" type="ORF">KNCP2_06540</name>
</gene>
<organism evidence="1 2">
    <name type="scientific">Candidatus Rickettsia kedanie</name>
    <dbReference type="NCBI Taxonomy" id="3115352"/>
    <lineage>
        <taxon>Bacteria</taxon>
        <taxon>Pseudomonadati</taxon>
        <taxon>Pseudomonadota</taxon>
        <taxon>Alphaproteobacteria</taxon>
        <taxon>Rickettsiales</taxon>
        <taxon>Rickettsiaceae</taxon>
        <taxon>Rickettsieae</taxon>
        <taxon>Rickettsia</taxon>
        <taxon>spotted fever group</taxon>
    </lineage>
</organism>
<evidence type="ECO:0008006" key="3">
    <source>
        <dbReference type="Google" id="ProtNLM"/>
    </source>
</evidence>